<organism evidence="3 4">
    <name type="scientific">Paenisporosarcina antarctica</name>
    <dbReference type="NCBI Taxonomy" id="417367"/>
    <lineage>
        <taxon>Bacteria</taxon>
        <taxon>Bacillati</taxon>
        <taxon>Bacillota</taxon>
        <taxon>Bacilli</taxon>
        <taxon>Bacillales</taxon>
        <taxon>Caryophanaceae</taxon>
        <taxon>Paenisporosarcina</taxon>
    </lineage>
</organism>
<dbReference type="InterPro" id="IPR014787">
    <property type="entry name" value="PSer_Pase_RsbU_N"/>
</dbReference>
<dbReference type="PANTHER" id="PTHR43156:SF15">
    <property type="entry name" value="PHOSPHOSERINE PHOSPHATASE RSBU"/>
    <property type="match status" value="1"/>
</dbReference>
<dbReference type="SMART" id="SM00331">
    <property type="entry name" value="PP2C_SIG"/>
    <property type="match status" value="1"/>
</dbReference>
<dbReference type="FunFam" id="3.60.40.10:FF:000045">
    <property type="entry name" value="Stage II sporulation protein E"/>
    <property type="match status" value="1"/>
</dbReference>
<dbReference type="PANTHER" id="PTHR43156">
    <property type="entry name" value="STAGE II SPORULATION PROTEIN E-RELATED"/>
    <property type="match status" value="1"/>
</dbReference>
<keyword evidence="1" id="KW-0378">Hydrolase</keyword>
<reference evidence="3 4" key="1">
    <citation type="submission" date="2019-03" db="EMBL/GenBank/DDBJ databases">
        <title>Complete genome sequence of Paenisporosarcina antarctica CGMCC 1.6503T.</title>
        <authorList>
            <person name="Rong J.-C."/>
            <person name="Chi N.-Y."/>
            <person name="Zhang Q.-F."/>
        </authorList>
    </citation>
    <scope>NUCLEOTIDE SEQUENCE [LARGE SCALE GENOMIC DNA]</scope>
    <source>
        <strain evidence="3 4">CGMCC 1.6503</strain>
    </source>
</reference>
<dbReference type="AlphaFoldDB" id="A0A4P6ZUA2"/>
<evidence type="ECO:0000259" key="2">
    <source>
        <dbReference type="SMART" id="SM00331"/>
    </source>
</evidence>
<dbReference type="SUPFAM" id="SSF81606">
    <property type="entry name" value="PP2C-like"/>
    <property type="match status" value="1"/>
</dbReference>
<dbReference type="SUPFAM" id="SSF101215">
    <property type="entry name" value="KaiA/RbsU domain"/>
    <property type="match status" value="1"/>
</dbReference>
<protein>
    <submittedName>
        <fullName evidence="3">Phosphoserine phosphatase</fullName>
    </submittedName>
</protein>
<dbReference type="Gene3D" id="3.60.40.10">
    <property type="entry name" value="PPM-type phosphatase domain"/>
    <property type="match status" value="1"/>
</dbReference>
<sequence length="334" mass="37935">MPREIERQYKEILKQYVMQQTEKNLYAGQNFSRQLIKKNVAPEEVISVHKAALEEMFPELQTEVLHSFDFLIEMMIRYGLAHSEHQSLLQHQKELNVEIDLAANVQKTLLKTTIPQVAGLEIGLISVPARKMNGDYIYFLSDNHHNAGVAVADVIGKGIPAALCMSMIKYGMDSLQDASTDPKKVLDIINRIVEKGVNDDMFISMFYGRYNVEHSILTYASAGHEPALFYDAQKDEFSELHAKGLLLGVVPNVTYAQHDVKMETGDFVVMMTDGVTECRTDEGFIEQKIIASLIQSLHHESAQTIVDTVFKELEKMQNFELRDDFTLVIFKKTN</sequence>
<gene>
    <name evidence="3" type="ORF">E2636_02215</name>
</gene>
<dbReference type="GO" id="GO:0016791">
    <property type="term" value="F:phosphatase activity"/>
    <property type="evidence" value="ECO:0007669"/>
    <property type="project" value="TreeGrafter"/>
</dbReference>
<dbReference type="InterPro" id="IPR017944">
    <property type="entry name" value="KaiA/RbsU_helical_domain_sf"/>
</dbReference>
<dbReference type="InterPro" id="IPR036457">
    <property type="entry name" value="PPM-type-like_dom_sf"/>
</dbReference>
<dbReference type="Pfam" id="PF07228">
    <property type="entry name" value="SpoIIE"/>
    <property type="match status" value="1"/>
</dbReference>
<dbReference type="InterPro" id="IPR001932">
    <property type="entry name" value="PPM-type_phosphatase-like_dom"/>
</dbReference>
<dbReference type="Pfam" id="PF08673">
    <property type="entry name" value="RsbU_N"/>
    <property type="match status" value="1"/>
</dbReference>
<evidence type="ECO:0000256" key="1">
    <source>
        <dbReference type="ARBA" id="ARBA00022801"/>
    </source>
</evidence>
<dbReference type="Gene3D" id="1.10.1240.30">
    <property type="entry name" value="KaiA/RbsU domain"/>
    <property type="match status" value="1"/>
</dbReference>
<keyword evidence="4" id="KW-1185">Reference proteome</keyword>
<dbReference type="InterPro" id="IPR052016">
    <property type="entry name" value="Bact_Sigma-Reg"/>
</dbReference>
<dbReference type="RefSeq" id="WP_134208623.1">
    <property type="nucleotide sequence ID" value="NZ_CP038015.1"/>
</dbReference>
<name>A0A4P6ZUA2_9BACL</name>
<dbReference type="Proteomes" id="UP000294292">
    <property type="component" value="Chromosome"/>
</dbReference>
<evidence type="ECO:0000313" key="3">
    <source>
        <dbReference type="EMBL" id="QBP40050.1"/>
    </source>
</evidence>
<dbReference type="OrthoDB" id="311592at2"/>
<evidence type="ECO:0000313" key="4">
    <source>
        <dbReference type="Proteomes" id="UP000294292"/>
    </source>
</evidence>
<dbReference type="KEGG" id="panc:E2636_02215"/>
<feature type="domain" description="PPM-type phosphatase" evidence="2">
    <location>
        <begin position="117"/>
        <end position="332"/>
    </location>
</feature>
<proteinExistence type="predicted"/>
<dbReference type="EMBL" id="CP038015">
    <property type="protein sequence ID" value="QBP40050.1"/>
    <property type="molecule type" value="Genomic_DNA"/>
</dbReference>
<accession>A0A4P6ZUA2</accession>